<keyword evidence="1" id="KW-0472">Membrane</keyword>
<dbReference type="GO" id="GO:0003824">
    <property type="term" value="F:catalytic activity"/>
    <property type="evidence" value="ECO:0007669"/>
    <property type="project" value="UniProtKB-ARBA"/>
</dbReference>
<name>A0A8H3V1Y5_VENIN</name>
<dbReference type="InterPro" id="IPR008928">
    <property type="entry name" value="6-hairpin_glycosidase_sf"/>
</dbReference>
<organism evidence="2 3">
    <name type="scientific">Venturia inaequalis</name>
    <name type="common">Apple scab fungus</name>
    <dbReference type="NCBI Taxonomy" id="5025"/>
    <lineage>
        <taxon>Eukaryota</taxon>
        <taxon>Fungi</taxon>
        <taxon>Dikarya</taxon>
        <taxon>Ascomycota</taxon>
        <taxon>Pezizomycotina</taxon>
        <taxon>Dothideomycetes</taxon>
        <taxon>Pleosporomycetidae</taxon>
        <taxon>Venturiales</taxon>
        <taxon>Venturiaceae</taxon>
        <taxon>Venturia</taxon>
    </lineage>
</organism>
<gene>
    <name evidence="2" type="ORF">EG327_006406</name>
</gene>
<dbReference type="PANTHER" id="PTHR35394:SF5">
    <property type="entry name" value="DUF3176 DOMAIN-CONTAINING PROTEIN"/>
    <property type="match status" value="1"/>
</dbReference>
<accession>A0A8H3V1Y5</accession>
<dbReference type="EMBL" id="WNWR01000375">
    <property type="protein sequence ID" value="KAE9980954.1"/>
    <property type="molecule type" value="Genomic_DNA"/>
</dbReference>
<feature type="transmembrane region" description="Helical" evidence="1">
    <location>
        <begin position="617"/>
        <end position="637"/>
    </location>
</feature>
<feature type="transmembrane region" description="Helical" evidence="1">
    <location>
        <begin position="186"/>
        <end position="207"/>
    </location>
</feature>
<feature type="transmembrane region" description="Helical" evidence="1">
    <location>
        <begin position="527"/>
        <end position="548"/>
    </location>
</feature>
<dbReference type="GO" id="GO:0005975">
    <property type="term" value="P:carbohydrate metabolic process"/>
    <property type="evidence" value="ECO:0007669"/>
    <property type="project" value="InterPro"/>
</dbReference>
<dbReference type="InterPro" id="IPR012341">
    <property type="entry name" value="6hp_glycosidase-like_sf"/>
</dbReference>
<dbReference type="Proteomes" id="UP000490939">
    <property type="component" value="Unassembled WGS sequence"/>
</dbReference>
<comment type="caution">
    <text evidence="2">The sequence shown here is derived from an EMBL/GenBank/DDBJ whole genome shotgun (WGS) entry which is preliminary data.</text>
</comment>
<dbReference type="Gene3D" id="1.50.10.10">
    <property type="match status" value="1"/>
</dbReference>
<protein>
    <submittedName>
        <fullName evidence="2">Uncharacterized protein</fullName>
    </submittedName>
</protein>
<evidence type="ECO:0000256" key="1">
    <source>
        <dbReference type="SAM" id="Phobius"/>
    </source>
</evidence>
<sequence>MDSGRHDENDILLSALSLALEDEGSPAIMDDKPYPLQDVESLPDLTPNLDTFPSWSNKSSIPPASKLSVVKNKFSRMIHHFWMIEVISSLISFLCLGLIVLVFLAYDGKKQETQGIYSGLPTTTVNILITLMRTAMVLPVGTALAQLQWSWFTTEQQLVDMETFADATRGPFGSMVLLSKMTQRRFWHFASIGAILTVLSLPLESVVIHGMSVPMKGDPLPDKDVDQNYIGVWRTNRYEWSLPFSHDTSLANRVPPPSMVAAIEQGIAQAVSYGDWENATARMLSPRCTTGFCEYPRYQSLGVTHFCDDLSSHVVTTDRQHSLPANDGLESQLTLGLGDGLINTTVSFLYPDSTWFQHHAQIGPLIANIFILTNLLNETMAVECALFWTVVDYTSKTSNGNWKEYPKTQWTTTNESSVLHAAIHPEEDQDIIMNFDDDDCWVNGTQIPTSQQTSNATLKEECTYFITAPAQQGLQNWLKSPTHGFIGSLSPNLTPSNTFVTVLATLFQEITEAWPTRANKTLTPSGFLVQSLSIYLFFPFNAIFSASVRTLPRGALFGRHTWGQLSAGVMYDSFRFRVLWAIVVFPAVLVLGSAVCSPKHHNNSKATIHHTDTLPQCLTMPQFSLSLSVFLILFLTLTNAKIDRKTIVQQFNPQLTASHPYSPLQVGNGNFAFGVDVTGLQTFLPHNSLSSWGWHNDSLPTTAAANQTSMKESPGLELWTHNRFVQYEELGDQQAEKETAQWAIANPHRINLGRIGLWFGNSNESVEEDMLAERKQRLDLWEGVIESSFSLRGEVVGVSTVVDPERDTVAVEIKSRLLGNGDLGVFLDFPFASGKNKFDAPFVGVWNETGRHETVLEGGSKRKENAVTIKHVLDSTVYFVDVRWEGSAGIEREREGTHRFILKPGIKEEEGGIFKFTVTFAEKSAKEKTPRTGEVQQKARQWWNEYWENGAFISLPTTTNSSARELQRRIILSQYLLAVNGAGKDPAQESGLVNNGWYGKFHLEMVFWHISHWMLWNKWSLYDRSIGIYERFLPSSIARATKQGYQGARLGKMCDPSGRSAPGEINNLLIWQQPHPMYFAEMEYRKFPTEKTLRKWDAVLTAVADFMASYAWLNNATQIYDLGPPLHIVSENTKPNVTLNPPFELAYWRFGLSIAESWKTRQNKPIPAKWPTVRKNLAPFPTKNTLYILHQAAKNPWTTKKLTQDHPALLGLNGWLPPDPRLNMSIFTATVEKVYETWNFTKSEYLPNNLA</sequence>
<keyword evidence="1" id="KW-0812">Transmembrane</keyword>
<keyword evidence="1" id="KW-1133">Transmembrane helix</keyword>
<keyword evidence="3" id="KW-1185">Reference proteome</keyword>
<proteinExistence type="predicted"/>
<evidence type="ECO:0000313" key="3">
    <source>
        <dbReference type="Proteomes" id="UP000490939"/>
    </source>
</evidence>
<dbReference type="AlphaFoldDB" id="A0A8H3V1Y5"/>
<dbReference type="Pfam" id="PF11374">
    <property type="entry name" value="DUF3176"/>
    <property type="match status" value="1"/>
</dbReference>
<reference evidence="2 3" key="1">
    <citation type="submission" date="2019-07" db="EMBL/GenBank/DDBJ databases">
        <title>Venturia inaequalis Genome Resource.</title>
        <authorList>
            <person name="Lichtner F.J."/>
        </authorList>
    </citation>
    <scope>NUCLEOTIDE SEQUENCE [LARGE SCALE GENOMIC DNA]</scope>
    <source>
        <strain evidence="2 3">DMI_063113</strain>
    </source>
</reference>
<dbReference type="SUPFAM" id="SSF48208">
    <property type="entry name" value="Six-hairpin glycosidases"/>
    <property type="match status" value="1"/>
</dbReference>
<dbReference type="PANTHER" id="PTHR35394">
    <property type="entry name" value="DUF3176 DOMAIN-CONTAINING PROTEIN"/>
    <property type="match status" value="1"/>
</dbReference>
<evidence type="ECO:0000313" key="2">
    <source>
        <dbReference type="EMBL" id="KAE9980954.1"/>
    </source>
</evidence>
<dbReference type="InterPro" id="IPR021514">
    <property type="entry name" value="DUF3176"/>
</dbReference>
<feature type="transmembrane region" description="Helical" evidence="1">
    <location>
        <begin position="81"/>
        <end position="106"/>
    </location>
</feature>
<feature type="transmembrane region" description="Helical" evidence="1">
    <location>
        <begin position="578"/>
        <end position="596"/>
    </location>
</feature>